<feature type="DNA-binding region" description="OmpR/PhoB-type" evidence="9">
    <location>
        <begin position="124"/>
        <end position="222"/>
    </location>
</feature>
<dbReference type="Proteomes" id="UP000184241">
    <property type="component" value="Unassembled WGS sequence"/>
</dbReference>
<proteinExistence type="predicted"/>
<evidence type="ECO:0000256" key="7">
    <source>
        <dbReference type="ARBA" id="ARBA00024867"/>
    </source>
</evidence>
<dbReference type="PROSITE" id="PS50110">
    <property type="entry name" value="RESPONSE_REGULATORY"/>
    <property type="match status" value="1"/>
</dbReference>
<keyword evidence="5 9" id="KW-0238">DNA-binding</keyword>
<sequence length="224" mass="26097">MKILLVEDEEMLSGFIAKGLRKLGYAVDVAFDGEEALYNYEVNKYNIIVLDLNIPKIDGLNILRKIRKKDTEIKVLILSARTQVSDRILGLDEGANDYLIKPFDFGELEARIRNLLRRNYSTTPQAIILDNFKIDTNAKKVYYKDEVLHLTRKEYHIFEYLLLNKNKVISAEEIFEHIWDSEADPFSNALRYHIHILKKKLSSCSEKEIIKTVRGQGYIIEEEV</sequence>
<dbReference type="PANTHER" id="PTHR48111">
    <property type="entry name" value="REGULATOR OF RPOS"/>
    <property type="match status" value="1"/>
</dbReference>
<dbReference type="FunFam" id="3.40.50.2300:FF:000002">
    <property type="entry name" value="DNA-binding response regulator PhoP"/>
    <property type="match status" value="1"/>
</dbReference>
<dbReference type="Gene3D" id="6.10.250.690">
    <property type="match status" value="1"/>
</dbReference>
<evidence type="ECO:0000256" key="1">
    <source>
        <dbReference type="ARBA" id="ARBA00018672"/>
    </source>
</evidence>
<evidence type="ECO:0000313" key="13">
    <source>
        <dbReference type="Proteomes" id="UP000184241"/>
    </source>
</evidence>
<keyword evidence="3" id="KW-0902">Two-component regulatory system</keyword>
<evidence type="ECO:0000256" key="8">
    <source>
        <dbReference type="PROSITE-ProRule" id="PRU00169"/>
    </source>
</evidence>
<dbReference type="AlphaFoldDB" id="A0A1M5ZIE9"/>
<feature type="domain" description="OmpR/PhoB-type" evidence="11">
    <location>
        <begin position="124"/>
        <end position="222"/>
    </location>
</feature>
<dbReference type="Pfam" id="PF00486">
    <property type="entry name" value="Trans_reg_C"/>
    <property type="match status" value="1"/>
</dbReference>
<dbReference type="InterPro" id="IPR039420">
    <property type="entry name" value="WalR-like"/>
</dbReference>
<comment type="function">
    <text evidence="7">May play the central regulatory role in sporulation. It may be an element of the effector pathway responsible for the activation of sporulation genes in response to nutritional stress. Spo0A may act in concert with spo0H (a sigma factor) to control the expression of some genes that are critical to the sporulation process.</text>
</comment>
<dbReference type="GO" id="GO:0005829">
    <property type="term" value="C:cytosol"/>
    <property type="evidence" value="ECO:0007669"/>
    <property type="project" value="TreeGrafter"/>
</dbReference>
<evidence type="ECO:0000256" key="4">
    <source>
        <dbReference type="ARBA" id="ARBA00023015"/>
    </source>
</evidence>
<evidence type="ECO:0000256" key="3">
    <source>
        <dbReference type="ARBA" id="ARBA00023012"/>
    </source>
</evidence>
<dbReference type="GO" id="GO:0000156">
    <property type="term" value="F:phosphorelay response regulator activity"/>
    <property type="evidence" value="ECO:0007669"/>
    <property type="project" value="TreeGrafter"/>
</dbReference>
<dbReference type="Pfam" id="PF00072">
    <property type="entry name" value="Response_reg"/>
    <property type="match status" value="1"/>
</dbReference>
<feature type="domain" description="Response regulatory" evidence="10">
    <location>
        <begin position="2"/>
        <end position="116"/>
    </location>
</feature>
<dbReference type="SMART" id="SM00862">
    <property type="entry name" value="Trans_reg_C"/>
    <property type="match status" value="1"/>
</dbReference>
<dbReference type="GO" id="GO:0000976">
    <property type="term" value="F:transcription cis-regulatory region binding"/>
    <property type="evidence" value="ECO:0007669"/>
    <property type="project" value="TreeGrafter"/>
</dbReference>
<evidence type="ECO:0000256" key="9">
    <source>
        <dbReference type="PROSITE-ProRule" id="PRU01091"/>
    </source>
</evidence>
<dbReference type="PANTHER" id="PTHR48111:SF22">
    <property type="entry name" value="REGULATOR OF RPOS"/>
    <property type="match status" value="1"/>
</dbReference>
<evidence type="ECO:0000256" key="2">
    <source>
        <dbReference type="ARBA" id="ARBA00022553"/>
    </source>
</evidence>
<keyword evidence="4" id="KW-0805">Transcription regulation</keyword>
<evidence type="ECO:0000313" key="12">
    <source>
        <dbReference type="EMBL" id="SHI23904.1"/>
    </source>
</evidence>
<gene>
    <name evidence="12" type="ORF">SAMN02745941_02958</name>
</gene>
<keyword evidence="2 8" id="KW-0597">Phosphoprotein</keyword>
<evidence type="ECO:0000256" key="5">
    <source>
        <dbReference type="ARBA" id="ARBA00023125"/>
    </source>
</evidence>
<evidence type="ECO:0000256" key="6">
    <source>
        <dbReference type="ARBA" id="ARBA00023163"/>
    </source>
</evidence>
<reference evidence="12 13" key="1">
    <citation type="submission" date="2016-11" db="EMBL/GenBank/DDBJ databases">
        <authorList>
            <person name="Jaros S."/>
            <person name="Januszkiewicz K."/>
            <person name="Wedrychowicz H."/>
        </authorList>
    </citation>
    <scope>NUCLEOTIDE SEQUENCE [LARGE SCALE GENOMIC DNA]</scope>
    <source>
        <strain evidence="12 13">DSM 6191</strain>
    </source>
</reference>
<dbReference type="InterPro" id="IPR001867">
    <property type="entry name" value="OmpR/PhoB-type_DNA-bd"/>
</dbReference>
<feature type="modified residue" description="4-aspartylphosphate" evidence="8">
    <location>
        <position position="51"/>
    </location>
</feature>
<dbReference type="RefSeq" id="WP_073020609.1">
    <property type="nucleotide sequence ID" value="NZ_FQXU01000009.1"/>
</dbReference>
<dbReference type="SUPFAM" id="SSF52172">
    <property type="entry name" value="CheY-like"/>
    <property type="match status" value="1"/>
</dbReference>
<evidence type="ECO:0000259" key="11">
    <source>
        <dbReference type="PROSITE" id="PS51755"/>
    </source>
</evidence>
<dbReference type="CDD" id="cd00383">
    <property type="entry name" value="trans_reg_C"/>
    <property type="match status" value="1"/>
</dbReference>
<accession>A0A1M5ZIE9</accession>
<dbReference type="GO" id="GO:0032993">
    <property type="term" value="C:protein-DNA complex"/>
    <property type="evidence" value="ECO:0007669"/>
    <property type="project" value="TreeGrafter"/>
</dbReference>
<dbReference type="GO" id="GO:0006355">
    <property type="term" value="P:regulation of DNA-templated transcription"/>
    <property type="evidence" value="ECO:0007669"/>
    <property type="project" value="InterPro"/>
</dbReference>
<dbReference type="InterPro" id="IPR001789">
    <property type="entry name" value="Sig_transdc_resp-reg_receiver"/>
</dbReference>
<protein>
    <recommendedName>
        <fullName evidence="1">Stage 0 sporulation protein A homolog</fullName>
    </recommendedName>
</protein>
<dbReference type="InterPro" id="IPR011006">
    <property type="entry name" value="CheY-like_superfamily"/>
</dbReference>
<dbReference type="Gene3D" id="3.40.50.2300">
    <property type="match status" value="1"/>
</dbReference>
<evidence type="ECO:0000259" key="10">
    <source>
        <dbReference type="PROSITE" id="PS50110"/>
    </source>
</evidence>
<name>A0A1M5ZIE9_9CLOT</name>
<organism evidence="12 13">
    <name type="scientific">Clostridium intestinale DSM 6191</name>
    <dbReference type="NCBI Taxonomy" id="1121320"/>
    <lineage>
        <taxon>Bacteria</taxon>
        <taxon>Bacillati</taxon>
        <taxon>Bacillota</taxon>
        <taxon>Clostridia</taxon>
        <taxon>Eubacteriales</taxon>
        <taxon>Clostridiaceae</taxon>
        <taxon>Clostridium</taxon>
    </lineage>
</organism>
<dbReference type="EMBL" id="FQXU01000009">
    <property type="protein sequence ID" value="SHI23904.1"/>
    <property type="molecule type" value="Genomic_DNA"/>
</dbReference>
<dbReference type="PROSITE" id="PS51755">
    <property type="entry name" value="OMPR_PHOB"/>
    <property type="match status" value="1"/>
</dbReference>
<keyword evidence="6" id="KW-0804">Transcription</keyword>
<dbReference type="InterPro" id="IPR036388">
    <property type="entry name" value="WH-like_DNA-bd_sf"/>
</dbReference>
<dbReference type="SMART" id="SM00448">
    <property type="entry name" value="REC"/>
    <property type="match status" value="1"/>
</dbReference>
<dbReference type="Gene3D" id="1.10.10.10">
    <property type="entry name" value="Winged helix-like DNA-binding domain superfamily/Winged helix DNA-binding domain"/>
    <property type="match status" value="1"/>
</dbReference>